<keyword evidence="2" id="KW-1185">Reference proteome</keyword>
<evidence type="ECO:0008006" key="3">
    <source>
        <dbReference type="Google" id="ProtNLM"/>
    </source>
</evidence>
<sequence>MCALLLAGCSLAQAADRAVVVIGHASVRKLDQAALQRIFTGKTIELDGVRVQPINAAPGTPVRQRFLSQYLQTDEDQYVGYWTVRRYVGKGTPPPEVKQAAEMIELVGKTPGAIGYIDEADLQPGLNVLLRK</sequence>
<comment type="caution">
    <text evidence="1">The sequence shown here is derived from an EMBL/GenBank/DDBJ whole genome shotgun (WGS) entry which is preliminary data.</text>
</comment>
<protein>
    <recommendedName>
        <fullName evidence="3">Phosphate ABC transporter substrate-binding protein</fullName>
    </recommendedName>
</protein>
<gene>
    <name evidence="1" type="ORF">EIP75_09685</name>
</gene>
<proteinExistence type="predicted"/>
<dbReference type="OrthoDB" id="5368589at2"/>
<name>A0A3R8TU15_9BURK</name>
<dbReference type="AlphaFoldDB" id="A0A3R8TU15"/>
<evidence type="ECO:0000313" key="1">
    <source>
        <dbReference type="EMBL" id="RRS04767.1"/>
    </source>
</evidence>
<reference evidence="1 2" key="1">
    <citation type="submission" date="2018-12" db="EMBL/GenBank/DDBJ databases">
        <title>The whole draft genome of Aquabacterium sp. SJQ9.</title>
        <authorList>
            <person name="Sun L."/>
            <person name="Gao X."/>
            <person name="Chen W."/>
            <person name="Huang K."/>
        </authorList>
    </citation>
    <scope>NUCLEOTIDE SEQUENCE [LARGE SCALE GENOMIC DNA]</scope>
    <source>
        <strain evidence="1 2">SJQ9</strain>
    </source>
</reference>
<dbReference type="Proteomes" id="UP000269265">
    <property type="component" value="Unassembled WGS sequence"/>
</dbReference>
<dbReference type="SUPFAM" id="SSF53850">
    <property type="entry name" value="Periplasmic binding protein-like II"/>
    <property type="match status" value="1"/>
</dbReference>
<organism evidence="1 2">
    <name type="scientific">Aquabacterium soli</name>
    <dbReference type="NCBI Taxonomy" id="2493092"/>
    <lineage>
        <taxon>Bacteria</taxon>
        <taxon>Pseudomonadati</taxon>
        <taxon>Pseudomonadota</taxon>
        <taxon>Betaproteobacteria</taxon>
        <taxon>Burkholderiales</taxon>
        <taxon>Aquabacterium</taxon>
    </lineage>
</organism>
<dbReference type="EMBL" id="RSED01000006">
    <property type="protein sequence ID" value="RRS04767.1"/>
    <property type="molecule type" value="Genomic_DNA"/>
</dbReference>
<evidence type="ECO:0000313" key="2">
    <source>
        <dbReference type="Proteomes" id="UP000269265"/>
    </source>
</evidence>
<accession>A0A3R8TU15</accession>
<dbReference type="Gene3D" id="3.40.190.10">
    <property type="entry name" value="Periplasmic binding protein-like II"/>
    <property type="match status" value="1"/>
</dbReference>